<evidence type="ECO:0000256" key="7">
    <source>
        <dbReference type="ARBA" id="ARBA00022679"/>
    </source>
</evidence>
<keyword evidence="8 13" id="KW-0547">Nucleotide-binding</keyword>
<dbReference type="Pfam" id="PF02606">
    <property type="entry name" value="LpxK"/>
    <property type="match status" value="1"/>
</dbReference>
<dbReference type="UniPathway" id="UPA00359">
    <property type="reaction ID" value="UER00482"/>
</dbReference>
<keyword evidence="11 13" id="KW-0443">Lipid metabolism</keyword>
<comment type="similarity">
    <text evidence="13">Belongs to the LpxK family.</text>
</comment>
<keyword evidence="7 13" id="KW-0808">Transferase</keyword>
<evidence type="ECO:0000256" key="9">
    <source>
        <dbReference type="ARBA" id="ARBA00022777"/>
    </source>
</evidence>
<dbReference type="KEGG" id="amon:H9L24_05405"/>
<dbReference type="GO" id="GO:0009244">
    <property type="term" value="P:lipopolysaccharide core region biosynthetic process"/>
    <property type="evidence" value="ECO:0007669"/>
    <property type="project" value="TreeGrafter"/>
</dbReference>
<dbReference type="SUPFAM" id="SSF52540">
    <property type="entry name" value="P-loop containing nucleoside triphosphate hydrolases"/>
    <property type="match status" value="1"/>
</dbReference>
<proteinExistence type="inferred from homology"/>
<protein>
    <recommendedName>
        <fullName evidence="4 13">Tetraacyldisaccharide 4'-kinase</fullName>
        <ecNumber evidence="3 13">2.7.1.130</ecNumber>
    </recommendedName>
    <alternativeName>
        <fullName evidence="12 13">Lipid A 4'-kinase</fullName>
    </alternativeName>
</protein>
<dbReference type="InterPro" id="IPR003758">
    <property type="entry name" value="LpxK"/>
</dbReference>
<dbReference type="EC" id="2.7.1.130" evidence="3 13"/>
<dbReference type="RefSeq" id="WP_187737290.1">
    <property type="nucleotide sequence ID" value="NZ_CP060790.1"/>
</dbReference>
<evidence type="ECO:0000256" key="2">
    <source>
        <dbReference type="ARBA" id="ARBA00004870"/>
    </source>
</evidence>
<evidence type="ECO:0000256" key="11">
    <source>
        <dbReference type="ARBA" id="ARBA00023098"/>
    </source>
</evidence>
<evidence type="ECO:0000313" key="14">
    <source>
        <dbReference type="EMBL" id="QNP60309.1"/>
    </source>
</evidence>
<gene>
    <name evidence="13" type="primary">lpxK</name>
    <name evidence="14" type="ORF">H9L24_05405</name>
</gene>
<keyword evidence="5 13" id="KW-0444">Lipid biosynthesis</keyword>
<evidence type="ECO:0000313" key="15">
    <source>
        <dbReference type="Proteomes" id="UP000516057"/>
    </source>
</evidence>
<evidence type="ECO:0000256" key="10">
    <source>
        <dbReference type="ARBA" id="ARBA00022840"/>
    </source>
</evidence>
<evidence type="ECO:0000256" key="4">
    <source>
        <dbReference type="ARBA" id="ARBA00016436"/>
    </source>
</evidence>
<dbReference type="GO" id="GO:0005524">
    <property type="term" value="F:ATP binding"/>
    <property type="evidence" value="ECO:0007669"/>
    <property type="project" value="UniProtKB-UniRule"/>
</dbReference>
<evidence type="ECO:0000256" key="8">
    <source>
        <dbReference type="ARBA" id="ARBA00022741"/>
    </source>
</evidence>
<feature type="binding site" evidence="13">
    <location>
        <begin position="67"/>
        <end position="74"/>
    </location>
    <ligand>
        <name>ATP</name>
        <dbReference type="ChEBI" id="CHEBI:30616"/>
    </ligand>
</feature>
<comment type="function">
    <text evidence="1 13">Transfers the gamma-phosphate of ATP to the 4'-position of a tetraacyldisaccharide 1-phosphate intermediate (termed DS-1-P) to form tetraacyldisaccharide 1,4'-bis-phosphate (lipid IVA).</text>
</comment>
<dbReference type="PANTHER" id="PTHR42724">
    <property type="entry name" value="TETRAACYLDISACCHARIDE 4'-KINASE"/>
    <property type="match status" value="1"/>
</dbReference>
<comment type="catalytic activity">
    <reaction evidence="13">
        <text>a lipid A disaccharide + ATP = a lipid IVA + ADP + H(+)</text>
        <dbReference type="Rhea" id="RHEA:67840"/>
        <dbReference type="ChEBI" id="CHEBI:15378"/>
        <dbReference type="ChEBI" id="CHEBI:30616"/>
        <dbReference type="ChEBI" id="CHEBI:176343"/>
        <dbReference type="ChEBI" id="CHEBI:176425"/>
        <dbReference type="ChEBI" id="CHEBI:456216"/>
        <dbReference type="EC" id="2.7.1.130"/>
    </reaction>
</comment>
<keyword evidence="6 13" id="KW-0441">Lipid A biosynthesis</keyword>
<dbReference type="HAMAP" id="MF_00409">
    <property type="entry name" value="LpxK"/>
    <property type="match status" value="1"/>
</dbReference>
<evidence type="ECO:0000256" key="12">
    <source>
        <dbReference type="ARBA" id="ARBA00029757"/>
    </source>
</evidence>
<accession>A0A7H0HIE3</accession>
<evidence type="ECO:0000256" key="13">
    <source>
        <dbReference type="HAMAP-Rule" id="MF_00409"/>
    </source>
</evidence>
<organism evidence="14 15">
    <name type="scientific">Paenacidovorax monticola</name>
    <dbReference type="NCBI Taxonomy" id="1926868"/>
    <lineage>
        <taxon>Bacteria</taxon>
        <taxon>Pseudomonadati</taxon>
        <taxon>Pseudomonadota</taxon>
        <taxon>Betaproteobacteria</taxon>
        <taxon>Burkholderiales</taxon>
        <taxon>Comamonadaceae</taxon>
        <taxon>Paenacidovorax</taxon>
    </lineage>
</organism>
<dbReference type="GO" id="GO:0009029">
    <property type="term" value="F:lipid-A 4'-kinase activity"/>
    <property type="evidence" value="ECO:0007669"/>
    <property type="project" value="UniProtKB-UniRule"/>
</dbReference>
<dbReference type="AlphaFoldDB" id="A0A7H0HIE3"/>
<sequence>MAAAQARPPRSERMRQAWRRRGALAWALWPLSLAYGALVRLRRALYGMGLLRARHAGVPVIIVGNVIAGGAGKTPVTLAVVRHLRERGWSPGVVSRGYGRRTQDCREARADSLAAEVGDEPALIARTAGVPVFVARERIAATAALRAAYPGTDIIVCDDGLQHLALARDVEVCVFNDEGVGNGFLLPAGPLREPWPRRADAVLHAAPQPPAGTAAPAFALRRGLAPWAQDAQGRRVPLAALRGQPLHALAAIARPEDFFAMLRAQGLQLAMAEALPDHFDFDSWSRPPDRRQQLICTEKDAVKLWRHHPDALAVPLEVSIAPGFFDRLDASLSSRP</sequence>
<keyword evidence="15" id="KW-1185">Reference proteome</keyword>
<comment type="pathway">
    <text evidence="2 13">Glycolipid biosynthesis; lipid IV(A) biosynthesis; lipid IV(A) from (3R)-3-hydroxytetradecanoyl-[acyl-carrier-protein] and UDP-N-acetyl-alpha-D-glucosamine: step 6/6.</text>
</comment>
<evidence type="ECO:0000256" key="6">
    <source>
        <dbReference type="ARBA" id="ARBA00022556"/>
    </source>
</evidence>
<keyword evidence="10 13" id="KW-0067">ATP-binding</keyword>
<dbReference type="GO" id="GO:0009245">
    <property type="term" value="P:lipid A biosynthetic process"/>
    <property type="evidence" value="ECO:0007669"/>
    <property type="project" value="UniProtKB-UniRule"/>
</dbReference>
<dbReference type="InterPro" id="IPR027417">
    <property type="entry name" value="P-loop_NTPase"/>
</dbReference>
<dbReference type="PANTHER" id="PTHR42724:SF1">
    <property type="entry name" value="TETRAACYLDISACCHARIDE 4'-KINASE, MITOCHONDRIAL-RELATED"/>
    <property type="match status" value="1"/>
</dbReference>
<keyword evidence="9 13" id="KW-0418">Kinase</keyword>
<dbReference type="GO" id="GO:0005886">
    <property type="term" value="C:plasma membrane"/>
    <property type="evidence" value="ECO:0007669"/>
    <property type="project" value="TreeGrafter"/>
</dbReference>
<dbReference type="EMBL" id="CP060790">
    <property type="protein sequence ID" value="QNP60309.1"/>
    <property type="molecule type" value="Genomic_DNA"/>
</dbReference>
<evidence type="ECO:0000256" key="3">
    <source>
        <dbReference type="ARBA" id="ARBA00012071"/>
    </source>
</evidence>
<dbReference type="NCBIfam" id="TIGR00682">
    <property type="entry name" value="lpxK"/>
    <property type="match status" value="1"/>
</dbReference>
<dbReference type="Proteomes" id="UP000516057">
    <property type="component" value="Chromosome"/>
</dbReference>
<evidence type="ECO:0000256" key="1">
    <source>
        <dbReference type="ARBA" id="ARBA00002274"/>
    </source>
</evidence>
<reference evidence="14 15" key="1">
    <citation type="submission" date="2020-08" db="EMBL/GenBank/DDBJ databases">
        <title>Genome sequence of Acidovorax monticola KACC 19171T.</title>
        <authorList>
            <person name="Hyun D.-W."/>
            <person name="Bae J.-W."/>
        </authorList>
    </citation>
    <scope>NUCLEOTIDE SEQUENCE [LARGE SCALE GENOMIC DNA]</scope>
    <source>
        <strain evidence="14 15">KACC 19171</strain>
    </source>
</reference>
<evidence type="ECO:0000256" key="5">
    <source>
        <dbReference type="ARBA" id="ARBA00022516"/>
    </source>
</evidence>
<name>A0A7H0HIE3_9BURK</name>